<dbReference type="InterPro" id="IPR036728">
    <property type="entry name" value="PBP_GOBP_sf"/>
</dbReference>
<evidence type="ECO:0000256" key="5">
    <source>
        <dbReference type="SAM" id="SignalP"/>
    </source>
</evidence>
<dbReference type="FunFam" id="1.10.238.20:FF:000001">
    <property type="entry name" value="General odorant-binding protein lush"/>
    <property type="match status" value="1"/>
</dbReference>
<dbReference type="PANTHER" id="PTHR11857:SF43">
    <property type="entry name" value="GEO07291P1-RELATED"/>
    <property type="match status" value="1"/>
</dbReference>
<dbReference type="GO" id="GO:0007608">
    <property type="term" value="P:sensory perception of smell"/>
    <property type="evidence" value="ECO:0007669"/>
    <property type="project" value="TreeGrafter"/>
</dbReference>
<dbReference type="SUPFAM" id="SSF47565">
    <property type="entry name" value="Insect pheromone/odorant-binding proteins"/>
    <property type="match status" value="1"/>
</dbReference>
<dbReference type="EMBL" id="GCVX01000159">
    <property type="protein sequence ID" value="JAI18071.1"/>
    <property type="molecule type" value="Transcribed_RNA"/>
</dbReference>
<dbReference type="Pfam" id="PF01395">
    <property type="entry name" value="PBP_GOBP"/>
    <property type="match status" value="1"/>
</dbReference>
<dbReference type="GO" id="GO:0005615">
    <property type="term" value="C:extracellular space"/>
    <property type="evidence" value="ECO:0007669"/>
    <property type="project" value="TreeGrafter"/>
</dbReference>
<proteinExistence type="inferred from homology"/>
<dbReference type="SMART" id="SM00708">
    <property type="entry name" value="PhBP"/>
    <property type="match status" value="1"/>
</dbReference>
<comment type="subcellular location">
    <subcellularLocation>
        <location evidence="1">Secreted</location>
    </subcellularLocation>
</comment>
<dbReference type="CDD" id="cd23992">
    <property type="entry name" value="PBP_GOBP"/>
    <property type="match status" value="1"/>
</dbReference>
<feature type="signal peptide" evidence="5">
    <location>
        <begin position="1"/>
        <end position="16"/>
    </location>
</feature>
<dbReference type="PANTHER" id="PTHR11857">
    <property type="entry name" value="ODORANT BINDING PROTEIN-RELATED"/>
    <property type="match status" value="1"/>
</dbReference>
<keyword evidence="4 5" id="KW-0732">Signal</keyword>
<dbReference type="InterPro" id="IPR006170">
    <property type="entry name" value="PBP/GOBP"/>
</dbReference>
<keyword evidence="3" id="KW-0964">Secreted</keyword>
<feature type="chain" id="PRO_5005520563" evidence="5">
    <location>
        <begin position="17"/>
        <end position="135"/>
    </location>
</feature>
<evidence type="ECO:0000256" key="4">
    <source>
        <dbReference type="ARBA" id="ARBA00022729"/>
    </source>
</evidence>
<dbReference type="AlphaFoldDB" id="A0A0K8TUX5"/>
<organism evidence="6">
    <name type="scientific">Epiphyas postvittana</name>
    <name type="common">Light brown apple moth</name>
    <dbReference type="NCBI Taxonomy" id="65032"/>
    <lineage>
        <taxon>Eukaryota</taxon>
        <taxon>Metazoa</taxon>
        <taxon>Ecdysozoa</taxon>
        <taxon>Arthropoda</taxon>
        <taxon>Hexapoda</taxon>
        <taxon>Insecta</taxon>
        <taxon>Pterygota</taxon>
        <taxon>Neoptera</taxon>
        <taxon>Endopterygota</taxon>
        <taxon>Lepidoptera</taxon>
        <taxon>Glossata</taxon>
        <taxon>Ditrysia</taxon>
        <taxon>Tortricoidea</taxon>
        <taxon>Tortricidae</taxon>
        <taxon>Tortricinae</taxon>
        <taxon>Epiphyas</taxon>
    </lineage>
</organism>
<dbReference type="Gene3D" id="1.10.238.20">
    <property type="entry name" value="Pheromone/general odorant binding protein domain"/>
    <property type="match status" value="1"/>
</dbReference>
<name>A0A0K8TUX5_EPIPO</name>
<dbReference type="GO" id="GO:0005549">
    <property type="term" value="F:odorant binding"/>
    <property type="evidence" value="ECO:0007669"/>
    <property type="project" value="InterPro"/>
</dbReference>
<evidence type="ECO:0000256" key="2">
    <source>
        <dbReference type="ARBA" id="ARBA00008098"/>
    </source>
</evidence>
<accession>A0A0K8TUX5</accession>
<sequence length="135" mass="15092">MRTFFILFVVLAVAYAKNVELSRAQKDKVQKNTVECIKQSGVKPELLAEAKKGNFKDDEGLKKFTLCFFQKAGIFNRDGKLNIETALSKLPEGADKAGVKKALEQCSTKKGRDAADSAYEVFKCYYRATPTHVVF</sequence>
<protein>
    <submittedName>
        <fullName evidence="6">Odorant Binding Protein</fullName>
    </submittedName>
</protein>
<evidence type="ECO:0000256" key="1">
    <source>
        <dbReference type="ARBA" id="ARBA00004613"/>
    </source>
</evidence>
<comment type="similarity">
    <text evidence="2">Belongs to the PBP/GOBP family.</text>
</comment>
<evidence type="ECO:0000313" key="6">
    <source>
        <dbReference type="EMBL" id="JAI18071.1"/>
    </source>
</evidence>
<reference evidence="6" key="1">
    <citation type="journal article" date="2015" name="PLoS ONE">
        <title>The Peripheral Olfactory Repertoire of the Lightbrown Apple Moth, Epiphyas postvittana.</title>
        <authorList>
            <person name="Corcoran J.A."/>
            <person name="Jordan M.D."/>
            <person name="Thrimawithana A.H."/>
            <person name="Crowhurst R.N."/>
            <person name="Newcomb R.D."/>
        </authorList>
    </citation>
    <scope>NUCLEOTIDE SEQUENCE</scope>
</reference>
<evidence type="ECO:0000256" key="3">
    <source>
        <dbReference type="ARBA" id="ARBA00022525"/>
    </source>
</evidence>